<keyword evidence="1" id="KW-0472">Membrane</keyword>
<dbReference type="Gene3D" id="3.40.50.720">
    <property type="entry name" value="NAD(P)-binding Rossmann-like Domain"/>
    <property type="match status" value="1"/>
</dbReference>
<organism evidence="3 4">
    <name type="scientific">Leptobacterium flavescens</name>
    <dbReference type="NCBI Taxonomy" id="472055"/>
    <lineage>
        <taxon>Bacteria</taxon>
        <taxon>Pseudomonadati</taxon>
        <taxon>Bacteroidota</taxon>
        <taxon>Flavobacteriia</taxon>
        <taxon>Flavobacteriales</taxon>
        <taxon>Flavobacteriaceae</taxon>
        <taxon>Leptobacterium</taxon>
    </lineage>
</organism>
<dbReference type="InterPro" id="IPR051606">
    <property type="entry name" value="Polyketide_Oxido-like"/>
</dbReference>
<dbReference type="InterPro" id="IPR036291">
    <property type="entry name" value="NAD(P)-bd_dom_sf"/>
</dbReference>
<evidence type="ECO:0000313" key="3">
    <source>
        <dbReference type="EMBL" id="NER15036.1"/>
    </source>
</evidence>
<evidence type="ECO:0000313" key="4">
    <source>
        <dbReference type="Proteomes" id="UP000468581"/>
    </source>
</evidence>
<feature type="transmembrane region" description="Helical" evidence="1">
    <location>
        <begin position="117"/>
        <end position="134"/>
    </location>
</feature>
<dbReference type="EMBL" id="JAABOO010000004">
    <property type="protein sequence ID" value="NER15036.1"/>
    <property type="molecule type" value="Genomic_DNA"/>
</dbReference>
<gene>
    <name evidence="3" type="ORF">GWK08_16390</name>
</gene>
<dbReference type="SUPFAM" id="SSF51735">
    <property type="entry name" value="NAD(P)-binding Rossmann-fold domains"/>
    <property type="match status" value="1"/>
</dbReference>
<dbReference type="PANTHER" id="PTHR43355:SF2">
    <property type="entry name" value="FLAVIN REDUCTASE (NADPH)"/>
    <property type="match status" value="1"/>
</dbReference>
<dbReference type="GO" id="GO:0004074">
    <property type="term" value="F:biliverdin reductase [NAD(P)H] activity"/>
    <property type="evidence" value="ECO:0007669"/>
    <property type="project" value="TreeGrafter"/>
</dbReference>
<accession>A0A6P0UX64</accession>
<keyword evidence="4" id="KW-1185">Reference proteome</keyword>
<name>A0A6P0UX64_9FLAO</name>
<reference evidence="3 4" key="1">
    <citation type="submission" date="2020-01" db="EMBL/GenBank/DDBJ databases">
        <title>Leptobacterium flavescens.</title>
        <authorList>
            <person name="Wang G."/>
        </authorList>
    </citation>
    <scope>NUCLEOTIDE SEQUENCE [LARGE SCALE GENOMIC DNA]</scope>
    <source>
        <strain evidence="3 4">KCTC 22160</strain>
    </source>
</reference>
<feature type="domain" description="NAD(P)-binding" evidence="2">
    <location>
        <begin position="7"/>
        <end position="198"/>
    </location>
</feature>
<dbReference type="Proteomes" id="UP000468581">
    <property type="component" value="Unassembled WGS sequence"/>
</dbReference>
<protein>
    <submittedName>
        <fullName evidence="3">NAD(P)H-binding protein</fullName>
    </submittedName>
</protein>
<keyword evidence="1" id="KW-1133">Transmembrane helix</keyword>
<evidence type="ECO:0000259" key="2">
    <source>
        <dbReference type="Pfam" id="PF13460"/>
    </source>
</evidence>
<dbReference type="InterPro" id="IPR016040">
    <property type="entry name" value="NAD(P)-bd_dom"/>
</dbReference>
<dbReference type="AlphaFoldDB" id="A0A6P0UX64"/>
<dbReference type="PANTHER" id="PTHR43355">
    <property type="entry name" value="FLAVIN REDUCTASE (NADPH)"/>
    <property type="match status" value="1"/>
</dbReference>
<comment type="caution">
    <text evidence="3">The sequence shown here is derived from an EMBL/GenBank/DDBJ whole genome shotgun (WGS) entry which is preliminary data.</text>
</comment>
<dbReference type="CDD" id="cd05244">
    <property type="entry name" value="BVR-B_like_SDR_a"/>
    <property type="match status" value="1"/>
</dbReference>
<sequence length="210" mass="23863">MNLLIIGGTGKTGRQLIAQALEEGHCITAMVRNPAKVKLENPNLKVLKGNVLNSENVEAAVEGQDAVLSALGHKKFFIKTTILSEGTRNIITAMKKKKLSRFICITSLGIRDSRFRLGLYYTLFVIPVILFFYFRDKSKQEKLIMQSNLEWTILRPGQLTNGKKRTKYRHGPDLGSYVLTKMISRKDVAHFILKILREKTYIHKTPAVIY</sequence>
<dbReference type="Pfam" id="PF13460">
    <property type="entry name" value="NAD_binding_10"/>
    <property type="match status" value="1"/>
</dbReference>
<proteinExistence type="predicted"/>
<evidence type="ECO:0000256" key="1">
    <source>
        <dbReference type="SAM" id="Phobius"/>
    </source>
</evidence>
<keyword evidence="1" id="KW-0812">Transmembrane</keyword>
<dbReference type="GO" id="GO:0042602">
    <property type="term" value="F:riboflavin reductase (NADPH) activity"/>
    <property type="evidence" value="ECO:0007669"/>
    <property type="project" value="TreeGrafter"/>
</dbReference>
<dbReference type="RefSeq" id="WP_163608338.1">
    <property type="nucleotide sequence ID" value="NZ_JAABOO010000004.1"/>
</dbReference>